<feature type="domain" description="TonB-dependent receptor-like beta-barrel" evidence="18">
    <location>
        <begin position="295"/>
        <end position="737"/>
    </location>
</feature>
<dbReference type="Pfam" id="PF00593">
    <property type="entry name" value="TonB_dep_Rec_b-barrel"/>
    <property type="match status" value="1"/>
</dbReference>
<keyword evidence="7 17" id="KW-0732">Signal</keyword>
<protein>
    <submittedName>
        <fullName evidence="20">TonB-dependent receptor</fullName>
    </submittedName>
</protein>
<keyword evidence="4 14" id="KW-1134">Transmembrane beta strand</keyword>
<gene>
    <name evidence="20" type="ORF">KDM89_06605</name>
</gene>
<dbReference type="InterPro" id="IPR036942">
    <property type="entry name" value="Beta-barrel_TonB_sf"/>
</dbReference>
<keyword evidence="6 14" id="KW-0812">Transmembrane</keyword>
<feature type="short sequence motif" description="TonB box" evidence="15">
    <location>
        <begin position="47"/>
        <end position="53"/>
    </location>
</feature>
<evidence type="ECO:0000259" key="18">
    <source>
        <dbReference type="Pfam" id="PF00593"/>
    </source>
</evidence>
<keyword evidence="9" id="KW-0406">Ion transport</keyword>
<feature type="chain" id="PRO_5037784523" evidence="17">
    <location>
        <begin position="28"/>
        <end position="769"/>
    </location>
</feature>
<keyword evidence="11 14" id="KW-0472">Membrane</keyword>
<dbReference type="EMBL" id="JAGSPN010000003">
    <property type="protein sequence ID" value="MBR7781804.1"/>
    <property type="molecule type" value="Genomic_DNA"/>
</dbReference>
<comment type="subcellular location">
    <subcellularLocation>
        <location evidence="1 14">Cell outer membrane</location>
        <topology evidence="1 14">Multi-pass membrane protein</topology>
    </subcellularLocation>
</comment>
<evidence type="ECO:0000256" key="4">
    <source>
        <dbReference type="ARBA" id="ARBA00022452"/>
    </source>
</evidence>
<sequence>MTPQQHRMTRMASVVTLAVLHMAGAWAQEAPTAASQEKEKNSLNLNTVIVTGTPTGTSKMKASVAISSLDADQIAQSSPTNAAEILRAVPGVRAESSGGEGNANLTVRGVPISAGGARYVQFQEDGLPVLLFGDIAFATPDMYIRADGSLSHLEVVRGGSSSTLATNAPGGIINFITKNGKEKGGSIGITKGLDFDQTRFDFDYGAALSPKTRMFVAGYYRQGDSSRPAGVTAEDGGQIRGNITHDLDNGYIRLSFKHLDDKTPMNMPVPVKTVNGTISELPGIDPRTASFYSPYWTRDIVLDKNNQKIATNVNDGLHVQSNAFGAEASFRLGDGWTLDEKFRKSTNTGRFISLFPADSANNSTGMTYATGPNAGKAYTGPAFTATVFNTSLDDLGSTTNDARISKAFDFGQGKLSATAGYFTSIQNVALTWNFNQYLMQATGDKPALLNSAATVSGSPGLLAQGTNVWGGCCNRAIDAQYKTNALYANLGWEQGDWNVDGSARNDKQSASGTYNQAVNQAYSQANTKFINYTVNHTSYSFGVNYRLNKDLALFARTSEGIAFNADRIMFGNPLDGSVPISTNIVKQHEAGVKWKSGDFSSFVTMFQAKTSESNFEATTQKFSANTYDAKGLEIEASYKIGAFRMTGGLTYTNASIANAADASIIGKTPRRQAKYVYQISPTYTMGDAVFGASLIGTTKSFGDDANTITLPGFNVLNAFVNYQLTDRLQASVGINNLLNTIGYTEVEGDGHAARSINGRTIRATLKYSF</sequence>
<evidence type="ECO:0000256" key="9">
    <source>
        <dbReference type="ARBA" id="ARBA00023065"/>
    </source>
</evidence>
<dbReference type="Gene3D" id="2.170.130.10">
    <property type="entry name" value="TonB-dependent receptor, plug domain"/>
    <property type="match status" value="1"/>
</dbReference>
<evidence type="ECO:0000256" key="14">
    <source>
        <dbReference type="PROSITE-ProRule" id="PRU01360"/>
    </source>
</evidence>
<dbReference type="InterPro" id="IPR037066">
    <property type="entry name" value="Plug_dom_sf"/>
</dbReference>
<keyword evidence="13 14" id="KW-0998">Cell outer membrane</keyword>
<evidence type="ECO:0000256" key="15">
    <source>
        <dbReference type="PROSITE-ProRule" id="PRU10143"/>
    </source>
</evidence>
<dbReference type="SUPFAM" id="SSF56935">
    <property type="entry name" value="Porins"/>
    <property type="match status" value="1"/>
</dbReference>
<dbReference type="InterPro" id="IPR000531">
    <property type="entry name" value="Beta-barrel_TonB"/>
</dbReference>
<dbReference type="PANTHER" id="PTHR32552:SF89">
    <property type="entry name" value="CATECHOLATE SIDEROPHORE RECEPTOR FIU"/>
    <property type="match status" value="1"/>
</dbReference>
<evidence type="ECO:0000313" key="20">
    <source>
        <dbReference type="EMBL" id="MBR7781804.1"/>
    </source>
</evidence>
<reference evidence="20" key="1">
    <citation type="submission" date="2021-04" db="EMBL/GenBank/DDBJ databases">
        <title>novel species isolated from subtropical streams in China.</title>
        <authorList>
            <person name="Lu H."/>
        </authorList>
    </citation>
    <scope>NUCLEOTIDE SEQUENCE</scope>
    <source>
        <strain evidence="20">LFS511W</strain>
    </source>
</reference>
<name>A0A941DLH7_9BURK</name>
<dbReference type="AlphaFoldDB" id="A0A941DLH7"/>
<evidence type="ECO:0000256" key="7">
    <source>
        <dbReference type="ARBA" id="ARBA00022729"/>
    </source>
</evidence>
<evidence type="ECO:0000256" key="3">
    <source>
        <dbReference type="ARBA" id="ARBA00022448"/>
    </source>
</evidence>
<dbReference type="PANTHER" id="PTHR32552">
    <property type="entry name" value="FERRICHROME IRON RECEPTOR-RELATED"/>
    <property type="match status" value="1"/>
</dbReference>
<evidence type="ECO:0000256" key="1">
    <source>
        <dbReference type="ARBA" id="ARBA00004571"/>
    </source>
</evidence>
<dbReference type="RefSeq" id="WP_212687141.1">
    <property type="nucleotide sequence ID" value="NZ_JAGSPN010000003.1"/>
</dbReference>
<comment type="caution">
    <text evidence="20">The sequence shown here is derived from an EMBL/GenBank/DDBJ whole genome shotgun (WGS) entry which is preliminary data.</text>
</comment>
<dbReference type="InterPro" id="IPR012910">
    <property type="entry name" value="Plug_dom"/>
</dbReference>
<dbReference type="GO" id="GO:0015344">
    <property type="term" value="F:siderophore uptake transmembrane transporter activity"/>
    <property type="evidence" value="ECO:0007669"/>
    <property type="project" value="TreeGrafter"/>
</dbReference>
<dbReference type="PROSITE" id="PS52016">
    <property type="entry name" value="TONB_DEPENDENT_REC_3"/>
    <property type="match status" value="1"/>
</dbReference>
<evidence type="ECO:0000256" key="2">
    <source>
        <dbReference type="ARBA" id="ARBA00009810"/>
    </source>
</evidence>
<dbReference type="InterPro" id="IPR039426">
    <property type="entry name" value="TonB-dep_rcpt-like"/>
</dbReference>
<evidence type="ECO:0000313" key="21">
    <source>
        <dbReference type="Proteomes" id="UP000680067"/>
    </source>
</evidence>
<evidence type="ECO:0000256" key="8">
    <source>
        <dbReference type="ARBA" id="ARBA00023004"/>
    </source>
</evidence>
<keyword evidence="10 15" id="KW-0798">TonB box</keyword>
<dbReference type="InterPro" id="IPR010916">
    <property type="entry name" value="TonB_box_CS"/>
</dbReference>
<evidence type="ECO:0000256" key="5">
    <source>
        <dbReference type="ARBA" id="ARBA00022496"/>
    </source>
</evidence>
<proteinExistence type="inferred from homology"/>
<dbReference type="GO" id="GO:0009279">
    <property type="term" value="C:cell outer membrane"/>
    <property type="evidence" value="ECO:0007669"/>
    <property type="project" value="UniProtKB-SubCell"/>
</dbReference>
<evidence type="ECO:0000256" key="6">
    <source>
        <dbReference type="ARBA" id="ARBA00022692"/>
    </source>
</evidence>
<dbReference type="PROSITE" id="PS00430">
    <property type="entry name" value="TONB_DEPENDENT_REC_1"/>
    <property type="match status" value="1"/>
</dbReference>
<evidence type="ECO:0000256" key="10">
    <source>
        <dbReference type="ARBA" id="ARBA00023077"/>
    </source>
</evidence>
<keyword evidence="8" id="KW-0408">Iron</keyword>
<feature type="signal peptide" evidence="17">
    <location>
        <begin position="1"/>
        <end position="27"/>
    </location>
</feature>
<evidence type="ECO:0000256" key="13">
    <source>
        <dbReference type="ARBA" id="ARBA00023237"/>
    </source>
</evidence>
<keyword evidence="12 20" id="KW-0675">Receptor</keyword>
<accession>A0A941DLH7</accession>
<evidence type="ECO:0000256" key="16">
    <source>
        <dbReference type="RuleBase" id="RU003357"/>
    </source>
</evidence>
<dbReference type="Pfam" id="PF07715">
    <property type="entry name" value="Plug"/>
    <property type="match status" value="1"/>
</dbReference>
<evidence type="ECO:0000256" key="11">
    <source>
        <dbReference type="ARBA" id="ARBA00023136"/>
    </source>
</evidence>
<keyword evidence="5" id="KW-0410">Iron transport</keyword>
<keyword evidence="3 14" id="KW-0813">Transport</keyword>
<evidence type="ECO:0000259" key="19">
    <source>
        <dbReference type="Pfam" id="PF07715"/>
    </source>
</evidence>
<comment type="similarity">
    <text evidence="2 14 16">Belongs to the TonB-dependent receptor family.</text>
</comment>
<evidence type="ECO:0000256" key="17">
    <source>
        <dbReference type="SAM" id="SignalP"/>
    </source>
</evidence>
<keyword evidence="21" id="KW-1185">Reference proteome</keyword>
<dbReference type="Proteomes" id="UP000680067">
    <property type="component" value="Unassembled WGS sequence"/>
</dbReference>
<dbReference type="Gene3D" id="2.40.170.20">
    <property type="entry name" value="TonB-dependent receptor, beta-barrel domain"/>
    <property type="match status" value="1"/>
</dbReference>
<feature type="domain" description="TonB-dependent receptor plug" evidence="19">
    <location>
        <begin position="59"/>
        <end position="172"/>
    </location>
</feature>
<evidence type="ECO:0000256" key="12">
    <source>
        <dbReference type="ARBA" id="ARBA00023170"/>
    </source>
</evidence>
<organism evidence="20 21">
    <name type="scientific">Undibacterium luofuense</name>
    <dbReference type="NCBI Taxonomy" id="2828733"/>
    <lineage>
        <taxon>Bacteria</taxon>
        <taxon>Pseudomonadati</taxon>
        <taxon>Pseudomonadota</taxon>
        <taxon>Betaproteobacteria</taxon>
        <taxon>Burkholderiales</taxon>
        <taxon>Oxalobacteraceae</taxon>
        <taxon>Undibacterium</taxon>
    </lineage>
</organism>